<organism evidence="2 3">
    <name type="scientific">Linnemannia elongata AG-77</name>
    <dbReference type="NCBI Taxonomy" id="1314771"/>
    <lineage>
        <taxon>Eukaryota</taxon>
        <taxon>Fungi</taxon>
        <taxon>Fungi incertae sedis</taxon>
        <taxon>Mucoromycota</taxon>
        <taxon>Mortierellomycotina</taxon>
        <taxon>Mortierellomycetes</taxon>
        <taxon>Mortierellales</taxon>
        <taxon>Mortierellaceae</taxon>
        <taxon>Linnemannia</taxon>
    </lineage>
</organism>
<accession>A0A197KEQ5</accession>
<feature type="compositionally biased region" description="Pro residues" evidence="1">
    <location>
        <begin position="1"/>
        <end position="14"/>
    </location>
</feature>
<keyword evidence="3" id="KW-1185">Reference proteome</keyword>
<dbReference type="AlphaFoldDB" id="A0A197KEQ5"/>
<sequence length="164" mass="18248">MSHSPPPPPPPPPSLTVNPKKNTQPFSNVFPTDTEHKESKIKIHRRLFTLLPLNPSPLLGASQCYSYHLFPALSASPQMRDDVLFSTNRATVLITTTNIGHQRVSSFALIPTHILPSMLVCLSSSFFCTLCSVSPLHSLFSPLCCLAPKFRLVCNMHLREMRTI</sequence>
<evidence type="ECO:0000313" key="3">
    <source>
        <dbReference type="Proteomes" id="UP000078512"/>
    </source>
</evidence>
<proteinExistence type="predicted"/>
<feature type="region of interest" description="Disordered" evidence="1">
    <location>
        <begin position="1"/>
        <end position="34"/>
    </location>
</feature>
<dbReference type="Proteomes" id="UP000078512">
    <property type="component" value="Unassembled WGS sequence"/>
</dbReference>
<reference evidence="2 3" key="1">
    <citation type="submission" date="2016-05" db="EMBL/GenBank/DDBJ databases">
        <title>Genome sequencing reveals origins of a unique bacterial endosymbiosis in the earliest lineages of terrestrial Fungi.</title>
        <authorList>
            <consortium name="DOE Joint Genome Institute"/>
            <person name="Uehling J."/>
            <person name="Gryganskyi A."/>
            <person name="Hameed K."/>
            <person name="Tschaplinski T."/>
            <person name="Misztal P."/>
            <person name="Wu S."/>
            <person name="Desiro A."/>
            <person name="Vande Pol N."/>
            <person name="Du Z.-Y."/>
            <person name="Zienkiewicz A."/>
            <person name="Zienkiewicz K."/>
            <person name="Morin E."/>
            <person name="Tisserant E."/>
            <person name="Splivallo R."/>
            <person name="Hainaut M."/>
            <person name="Henrissat B."/>
            <person name="Ohm R."/>
            <person name="Kuo A."/>
            <person name="Yan J."/>
            <person name="Lipzen A."/>
            <person name="Nolan M."/>
            <person name="Labutti K."/>
            <person name="Barry K."/>
            <person name="Goldstein A."/>
            <person name="Labbe J."/>
            <person name="Schadt C."/>
            <person name="Tuskan G."/>
            <person name="Grigoriev I."/>
            <person name="Martin F."/>
            <person name="Vilgalys R."/>
            <person name="Bonito G."/>
        </authorList>
    </citation>
    <scope>NUCLEOTIDE SEQUENCE [LARGE SCALE GENOMIC DNA]</scope>
    <source>
        <strain evidence="2 3">AG-77</strain>
    </source>
</reference>
<protein>
    <submittedName>
        <fullName evidence="2">Uncharacterized protein</fullName>
    </submittedName>
</protein>
<evidence type="ECO:0000313" key="2">
    <source>
        <dbReference type="EMBL" id="OAQ36202.1"/>
    </source>
</evidence>
<gene>
    <name evidence="2" type="ORF">K457DRAFT_377751</name>
</gene>
<feature type="compositionally biased region" description="Polar residues" evidence="1">
    <location>
        <begin position="15"/>
        <end position="31"/>
    </location>
</feature>
<evidence type="ECO:0000256" key="1">
    <source>
        <dbReference type="SAM" id="MobiDB-lite"/>
    </source>
</evidence>
<dbReference type="EMBL" id="KV442012">
    <property type="protein sequence ID" value="OAQ36202.1"/>
    <property type="molecule type" value="Genomic_DNA"/>
</dbReference>
<name>A0A197KEQ5_9FUNG</name>